<dbReference type="RefSeq" id="WP_380318767.1">
    <property type="nucleotide sequence ID" value="NZ_JBHYPW010000007.1"/>
</dbReference>
<keyword evidence="1" id="KW-0677">Repeat</keyword>
<keyword evidence="4" id="KW-0732">Signal</keyword>
<feature type="domain" description="Fibronectin type-III" evidence="5">
    <location>
        <begin position="136"/>
        <end position="229"/>
    </location>
</feature>
<dbReference type="PROSITE" id="PS50853">
    <property type="entry name" value="FN3"/>
    <property type="match status" value="2"/>
</dbReference>
<proteinExistence type="predicted"/>
<evidence type="ECO:0000259" key="5">
    <source>
        <dbReference type="PROSITE" id="PS50853"/>
    </source>
</evidence>
<protein>
    <submittedName>
        <fullName evidence="6">Fibronectin type III domain-containing protein</fullName>
    </submittedName>
</protein>
<dbReference type="Gene3D" id="2.60.40.10">
    <property type="entry name" value="Immunoglobulins"/>
    <property type="match status" value="2"/>
</dbReference>
<keyword evidence="2" id="KW-0326">Glycosidase</keyword>
<name>A0ABW6GUL6_9ACTN</name>
<feature type="signal peptide" evidence="4">
    <location>
        <begin position="1"/>
        <end position="27"/>
    </location>
</feature>
<accession>A0ABW6GUL6</accession>
<keyword evidence="3" id="KW-0119">Carbohydrate metabolism</keyword>
<comment type="caution">
    <text evidence="6">The sequence shown here is derived from an EMBL/GenBank/DDBJ whole genome shotgun (WGS) entry which is preliminary data.</text>
</comment>
<evidence type="ECO:0000313" key="6">
    <source>
        <dbReference type="EMBL" id="MFE1356471.1"/>
    </source>
</evidence>
<dbReference type="InterPro" id="IPR050991">
    <property type="entry name" value="ECM_Regulatory_Proteins"/>
</dbReference>
<dbReference type="SUPFAM" id="SSF49265">
    <property type="entry name" value="Fibronectin type III"/>
    <property type="match status" value="2"/>
</dbReference>
<dbReference type="EMBL" id="JBHYPX010000090">
    <property type="protein sequence ID" value="MFE1356471.1"/>
    <property type="molecule type" value="Genomic_DNA"/>
</dbReference>
<evidence type="ECO:0000313" key="7">
    <source>
        <dbReference type="Proteomes" id="UP001599542"/>
    </source>
</evidence>
<feature type="domain" description="Fibronectin type-III" evidence="5">
    <location>
        <begin position="230"/>
        <end position="320"/>
    </location>
</feature>
<gene>
    <name evidence="6" type="ORF">ACFW6T_31285</name>
</gene>
<keyword evidence="2" id="KW-0378">Hydrolase</keyword>
<dbReference type="Pfam" id="PF00041">
    <property type="entry name" value="fn3"/>
    <property type="match status" value="2"/>
</dbReference>
<dbReference type="CDD" id="cd00063">
    <property type="entry name" value="FN3"/>
    <property type="match status" value="2"/>
</dbReference>
<keyword evidence="3" id="KW-0624">Polysaccharide degradation</keyword>
<reference evidence="6 7" key="1">
    <citation type="submission" date="2024-09" db="EMBL/GenBank/DDBJ databases">
        <title>The Natural Products Discovery Center: Release of the First 8490 Sequenced Strains for Exploring Actinobacteria Biosynthetic Diversity.</title>
        <authorList>
            <person name="Kalkreuter E."/>
            <person name="Kautsar S.A."/>
            <person name="Yang D."/>
            <person name="Bader C.D."/>
            <person name="Teijaro C.N."/>
            <person name="Fluegel L."/>
            <person name="Davis C.M."/>
            <person name="Simpson J.R."/>
            <person name="Lauterbach L."/>
            <person name="Steele A.D."/>
            <person name="Gui C."/>
            <person name="Meng S."/>
            <person name="Li G."/>
            <person name="Viehrig K."/>
            <person name="Ye F."/>
            <person name="Su P."/>
            <person name="Kiefer A.F."/>
            <person name="Nichols A."/>
            <person name="Cepeda A.J."/>
            <person name="Yan W."/>
            <person name="Fan B."/>
            <person name="Jiang Y."/>
            <person name="Adhikari A."/>
            <person name="Zheng C.-J."/>
            <person name="Schuster L."/>
            <person name="Cowan T.M."/>
            <person name="Smanski M.J."/>
            <person name="Chevrette M.G."/>
            <person name="De Carvalho L.P.S."/>
            <person name="Shen B."/>
        </authorList>
    </citation>
    <scope>NUCLEOTIDE SEQUENCE [LARGE SCALE GENOMIC DNA]</scope>
    <source>
        <strain evidence="6 7">NPDC058753</strain>
    </source>
</reference>
<feature type="chain" id="PRO_5047423881" evidence="4">
    <location>
        <begin position="28"/>
        <end position="865"/>
    </location>
</feature>
<sequence length="865" mass="88594">MTRTRSLWAAALAALLLAPLGAGTVHAAGGGIRPPVKPLITQVFPRDGAVAVDYVLGAGGGTATLRAVPVGDGDALDLVLGTDPESGRARVNGLANGTAYVFTLVQDIEIPTPGAPVHETAVSEPSEEVTPVPASVPGAPVVTDVFPRDGALRVRWSSADDGGEDLKGYVVIAHPGGQRAEVGADLRETVLTGLDDGTAYEVDVAAVNYRGAGAVGHGRGTPRPAVAPTAPLNVRVLPLAGADPGLKVAWDAPEDDGGSGLTGYRVRVGGREYATTATEVDATGLEADTPYTPEVVAENAVGPSAPAAAAAPVRPGVRVAAAAVPLTQESADSLSAELPDGSLVFERPTAQVAAVVVGGVLVVPSTRAAPEGLLRKVTGVEHDGARTVLRTEPTTLDQALPDVQASLEGELRTADVTAERSRAPGVRLNRALHAGADLEFDVAVVPDPQAPQDTVAISSALRGEIVVDPHWELALATGPSGTRVRFEVTGDVQASLDAKLSASFSHSLLNKELASYSFAPITFAIGTVPVVIVPEVSLSVQVNATGGVEVAFTGSYRQTVGGRIELDGGSWRTTDLTTPATTRATASLSPNLALSLEFPLTAGFYLYGAVGPGASLVPSLTFTADPLATPWATLDLGARADLTFDVKLLGLTFSRTIAQAATRIWQTEGAFDGLLLTPETDRVGQGATIQLTAERTGCADDLPVSYRLSPDTPAGSITSEGRYTAPTTNAFVTVLATQPATADCPARTGKAVLLVGATKPDPATGLTATRDGHQVRLTWTPPAFDGGGGPVEYAIVASYDRPEPTALVVLRTTATGAIVPTATRDPFQEAGPADADELREAGARYTVVATNRFGAAAGPPPVRTP</sequence>
<evidence type="ECO:0000256" key="1">
    <source>
        <dbReference type="ARBA" id="ARBA00022737"/>
    </source>
</evidence>
<evidence type="ECO:0000256" key="3">
    <source>
        <dbReference type="ARBA" id="ARBA00023326"/>
    </source>
</evidence>
<dbReference type="InterPro" id="IPR036116">
    <property type="entry name" value="FN3_sf"/>
</dbReference>
<dbReference type="PANTHER" id="PTHR46708:SF2">
    <property type="entry name" value="FIBRONECTIN TYPE-III DOMAIN-CONTAINING PROTEIN"/>
    <property type="match status" value="1"/>
</dbReference>
<evidence type="ECO:0000256" key="4">
    <source>
        <dbReference type="SAM" id="SignalP"/>
    </source>
</evidence>
<dbReference type="PANTHER" id="PTHR46708">
    <property type="entry name" value="TENASCIN"/>
    <property type="match status" value="1"/>
</dbReference>
<dbReference type="InterPro" id="IPR013783">
    <property type="entry name" value="Ig-like_fold"/>
</dbReference>
<dbReference type="SMART" id="SM00060">
    <property type="entry name" value="FN3"/>
    <property type="match status" value="3"/>
</dbReference>
<organism evidence="6 7">
    <name type="scientific">Kitasatospora phosalacinea</name>
    <dbReference type="NCBI Taxonomy" id="2065"/>
    <lineage>
        <taxon>Bacteria</taxon>
        <taxon>Bacillati</taxon>
        <taxon>Actinomycetota</taxon>
        <taxon>Actinomycetes</taxon>
        <taxon>Kitasatosporales</taxon>
        <taxon>Streptomycetaceae</taxon>
        <taxon>Kitasatospora</taxon>
    </lineage>
</organism>
<keyword evidence="7" id="KW-1185">Reference proteome</keyword>
<dbReference type="InterPro" id="IPR003961">
    <property type="entry name" value="FN3_dom"/>
</dbReference>
<evidence type="ECO:0000256" key="2">
    <source>
        <dbReference type="ARBA" id="ARBA00023295"/>
    </source>
</evidence>
<dbReference type="Proteomes" id="UP001599542">
    <property type="component" value="Unassembled WGS sequence"/>
</dbReference>